<sequence length="85" mass="8954">MSKYLRTGVTVTCPECGATGVPMGWGAGPDESVKLYRHPRGLVYRGGTRGLPRCEGPTDLFSVLLRGAGLAVGGDVRTPDDGMLF</sequence>
<keyword evidence="2" id="KW-1185">Reference proteome</keyword>
<gene>
    <name evidence="1" type="ORF">ACFQ04_20095</name>
</gene>
<dbReference type="Proteomes" id="UP001597068">
    <property type="component" value="Unassembled WGS sequence"/>
</dbReference>
<dbReference type="EMBL" id="JBHTIL010000006">
    <property type="protein sequence ID" value="MFD0928047.1"/>
    <property type="molecule type" value="Genomic_DNA"/>
</dbReference>
<dbReference type="RefSeq" id="WP_253648483.1">
    <property type="nucleotide sequence ID" value="NZ_BAAAMO010000004.1"/>
</dbReference>
<accession>A0ABW3GHH0</accession>
<reference evidence="2" key="1">
    <citation type="journal article" date="2019" name="Int. J. Syst. Evol. Microbiol.">
        <title>The Global Catalogue of Microorganisms (GCM) 10K type strain sequencing project: providing services to taxonomists for standard genome sequencing and annotation.</title>
        <authorList>
            <consortium name="The Broad Institute Genomics Platform"/>
            <consortium name="The Broad Institute Genome Sequencing Center for Infectious Disease"/>
            <person name="Wu L."/>
            <person name="Ma J."/>
        </authorList>
    </citation>
    <scope>NUCLEOTIDE SEQUENCE [LARGE SCALE GENOMIC DNA]</scope>
    <source>
        <strain evidence="2">CCUG 50873</strain>
    </source>
</reference>
<protein>
    <submittedName>
        <fullName evidence="1">Uncharacterized protein</fullName>
    </submittedName>
</protein>
<evidence type="ECO:0000313" key="2">
    <source>
        <dbReference type="Proteomes" id="UP001597068"/>
    </source>
</evidence>
<name>A0ABW3GHH0_9NOCA</name>
<evidence type="ECO:0000313" key="1">
    <source>
        <dbReference type="EMBL" id="MFD0928047.1"/>
    </source>
</evidence>
<proteinExistence type="predicted"/>
<organism evidence="1 2">
    <name type="scientific">Williamsia deligens</name>
    <dbReference type="NCBI Taxonomy" id="321325"/>
    <lineage>
        <taxon>Bacteria</taxon>
        <taxon>Bacillati</taxon>
        <taxon>Actinomycetota</taxon>
        <taxon>Actinomycetes</taxon>
        <taxon>Mycobacteriales</taxon>
        <taxon>Nocardiaceae</taxon>
        <taxon>Williamsia</taxon>
    </lineage>
</organism>
<comment type="caution">
    <text evidence="1">The sequence shown here is derived from an EMBL/GenBank/DDBJ whole genome shotgun (WGS) entry which is preliminary data.</text>
</comment>